<sequence length="212" mass="22589">MRFTNRTEAGERVADALERRGVDADLVLAIPRGALPVGRVVADRLGAPLDVVVAEKLGAPRNPELAIGAVAGDGSVWLNDELVDRLGISSEYVERVRETEAENAREKVASYRGGEAVPEMADKRVVLVDDGVATGATAIACLRQLRNAGAAHVTLAVPVAPADAKQRLAEELDTFVCVEAPSSFGAVGQYYRSFGQVSNEEARAILRESQPR</sequence>
<comment type="caution">
    <text evidence="2">The sequence shown here is derived from an EMBL/GenBank/DDBJ whole genome shotgun (WGS) entry which is preliminary data.</text>
</comment>
<dbReference type="Proteomes" id="UP000054387">
    <property type="component" value="Unassembled WGS sequence"/>
</dbReference>
<dbReference type="SUPFAM" id="SSF53271">
    <property type="entry name" value="PRTase-like"/>
    <property type="match status" value="1"/>
</dbReference>
<feature type="domain" description="Phosphoribosyltransferase" evidence="1">
    <location>
        <begin position="24"/>
        <end position="171"/>
    </location>
</feature>
<name>A0A0W1R3K4_9EURY</name>
<dbReference type="EMBL" id="LOPU01000037">
    <property type="protein sequence ID" value="KTG07892.1"/>
    <property type="molecule type" value="Genomic_DNA"/>
</dbReference>
<dbReference type="AlphaFoldDB" id="A0A0W1R3K4"/>
<dbReference type="InterPro" id="IPR000836">
    <property type="entry name" value="PRTase_dom"/>
</dbReference>
<reference evidence="2 3" key="1">
    <citation type="submission" date="2015-12" db="EMBL/GenBank/DDBJ databases">
        <title>Haloprofundus marisrubri gen. nov., sp. nov., an extremely halophilic archaeon isolated from the Discovery deep brine-seawater interface in the Red Sea.</title>
        <authorList>
            <person name="Zhang G."/>
            <person name="Stingl U."/>
            <person name="Rashid M."/>
        </authorList>
    </citation>
    <scope>NUCLEOTIDE SEQUENCE [LARGE SCALE GENOMIC DNA]</scope>
    <source>
        <strain evidence="2 3">SB9</strain>
    </source>
</reference>
<protein>
    <submittedName>
        <fullName evidence="2">Phosphoribosyltransferase</fullName>
    </submittedName>
</protein>
<keyword evidence="3" id="KW-1185">Reference proteome</keyword>
<dbReference type="RefSeq" id="WP_058583320.1">
    <property type="nucleotide sequence ID" value="NZ_LOPU01000037.1"/>
</dbReference>
<dbReference type="CDD" id="cd06223">
    <property type="entry name" value="PRTases_typeI"/>
    <property type="match status" value="1"/>
</dbReference>
<keyword evidence="2" id="KW-0808">Transferase</keyword>
<dbReference type="Gene3D" id="3.30.1310.20">
    <property type="entry name" value="PRTase-like"/>
    <property type="match status" value="1"/>
</dbReference>
<dbReference type="OrthoDB" id="56536at2157"/>
<gene>
    <name evidence="2" type="ORF">AUR64_01260</name>
</gene>
<proteinExistence type="predicted"/>
<keyword evidence="2" id="KW-0328">Glycosyltransferase</keyword>
<dbReference type="Pfam" id="PF00156">
    <property type="entry name" value="Pribosyltran"/>
    <property type="match status" value="1"/>
</dbReference>
<organism evidence="2 3">
    <name type="scientific">Haloprofundus marisrubri</name>
    <dbReference type="NCBI Taxonomy" id="1514971"/>
    <lineage>
        <taxon>Archaea</taxon>
        <taxon>Methanobacteriati</taxon>
        <taxon>Methanobacteriota</taxon>
        <taxon>Stenosarchaea group</taxon>
        <taxon>Halobacteria</taxon>
        <taxon>Halobacteriales</taxon>
        <taxon>Haloferacaceae</taxon>
        <taxon>Haloprofundus</taxon>
    </lineage>
</organism>
<evidence type="ECO:0000259" key="1">
    <source>
        <dbReference type="Pfam" id="PF00156"/>
    </source>
</evidence>
<dbReference type="Gene3D" id="3.40.50.2020">
    <property type="match status" value="1"/>
</dbReference>
<evidence type="ECO:0000313" key="2">
    <source>
        <dbReference type="EMBL" id="KTG07892.1"/>
    </source>
</evidence>
<dbReference type="InterPro" id="IPR029057">
    <property type="entry name" value="PRTase-like"/>
</dbReference>
<evidence type="ECO:0000313" key="3">
    <source>
        <dbReference type="Proteomes" id="UP000054387"/>
    </source>
</evidence>
<dbReference type="GO" id="GO:0016757">
    <property type="term" value="F:glycosyltransferase activity"/>
    <property type="evidence" value="ECO:0007669"/>
    <property type="project" value="UniProtKB-KW"/>
</dbReference>
<accession>A0A0W1R3K4</accession>
<dbReference type="STRING" id="1514971.AUR64_01260"/>